<organism evidence="3 4">
    <name type="scientific">Pontivivens insulae</name>
    <dbReference type="NCBI Taxonomy" id="1639689"/>
    <lineage>
        <taxon>Bacteria</taxon>
        <taxon>Pseudomonadati</taxon>
        <taxon>Pseudomonadota</taxon>
        <taxon>Alphaproteobacteria</taxon>
        <taxon>Rhodobacterales</taxon>
        <taxon>Paracoccaceae</taxon>
        <taxon>Pontivivens</taxon>
    </lineage>
</organism>
<name>A0A2R8ADY3_9RHOB</name>
<gene>
    <name evidence="3" type="ORF">POI8812_02708</name>
</gene>
<evidence type="ECO:0000256" key="1">
    <source>
        <dbReference type="ARBA" id="ARBA00043985"/>
    </source>
</evidence>
<dbReference type="RefSeq" id="WP_108783241.1">
    <property type="nucleotide sequence ID" value="NZ_OMKW01000003.1"/>
</dbReference>
<evidence type="ECO:0000313" key="3">
    <source>
        <dbReference type="EMBL" id="SPF30372.1"/>
    </source>
</evidence>
<keyword evidence="4" id="KW-1185">Reference proteome</keyword>
<dbReference type="InterPro" id="IPR007157">
    <property type="entry name" value="PspA_VIPP1"/>
</dbReference>
<accession>A0A2R8ADY3</accession>
<sequence>MLRLMDTLLKGARARAEERVTDAYAIELIEQKIREAQASFRSAKTTLATLMQRQRVEVRAMDDLDTRIADLMERAGQALNAGRDDLANEAAAAIADLENEKAVRQQTLDRLEAKITRLRHSLDKANRRIIDLKQGAIGARAVERERRAQAGLNGRIAQTPHIAEAEELIARVMGQDDPFEQAEILSEIDAALDHSGVADRMGDAGFGAPSRTRTEDVLARLRASS</sequence>
<evidence type="ECO:0000256" key="2">
    <source>
        <dbReference type="SAM" id="Coils"/>
    </source>
</evidence>
<dbReference type="EMBL" id="OMKW01000003">
    <property type="protein sequence ID" value="SPF30372.1"/>
    <property type="molecule type" value="Genomic_DNA"/>
</dbReference>
<dbReference type="OrthoDB" id="7999550at2"/>
<feature type="coiled-coil region" evidence="2">
    <location>
        <begin position="83"/>
        <end position="128"/>
    </location>
</feature>
<keyword evidence="2" id="KW-0175">Coiled coil</keyword>
<protein>
    <recommendedName>
        <fullName evidence="5">Phage shock protein A</fullName>
    </recommendedName>
</protein>
<evidence type="ECO:0008006" key="5">
    <source>
        <dbReference type="Google" id="ProtNLM"/>
    </source>
</evidence>
<reference evidence="3 4" key="1">
    <citation type="submission" date="2018-03" db="EMBL/GenBank/DDBJ databases">
        <authorList>
            <person name="Keele B.F."/>
        </authorList>
    </citation>
    <scope>NUCLEOTIDE SEQUENCE [LARGE SCALE GENOMIC DNA]</scope>
    <source>
        <strain evidence="3 4">CeCT 8812</strain>
    </source>
</reference>
<comment type="similarity">
    <text evidence="1">Belongs to the PspA/Vipp/IM30 family.</text>
</comment>
<dbReference type="AlphaFoldDB" id="A0A2R8ADY3"/>
<dbReference type="Proteomes" id="UP000244932">
    <property type="component" value="Unassembled WGS sequence"/>
</dbReference>
<evidence type="ECO:0000313" key="4">
    <source>
        <dbReference type="Proteomes" id="UP000244932"/>
    </source>
</evidence>
<proteinExistence type="inferred from homology"/>
<dbReference type="Pfam" id="PF04012">
    <property type="entry name" value="PspA_IM30"/>
    <property type="match status" value="1"/>
</dbReference>